<dbReference type="CDD" id="cd14658">
    <property type="entry name" value="Imelysin-like_IrpA"/>
    <property type="match status" value="1"/>
</dbReference>
<organism evidence="5 6">
    <name type="scientific">Flavivirga jejuensis</name>
    <dbReference type="NCBI Taxonomy" id="870487"/>
    <lineage>
        <taxon>Bacteria</taxon>
        <taxon>Pseudomonadati</taxon>
        <taxon>Bacteroidota</taxon>
        <taxon>Flavobacteriia</taxon>
        <taxon>Flavobacteriales</taxon>
        <taxon>Flavobacteriaceae</taxon>
        <taxon>Flavivirga</taxon>
    </lineage>
</organism>
<feature type="region of interest" description="Disordered" evidence="3">
    <location>
        <begin position="237"/>
        <end position="258"/>
    </location>
</feature>
<dbReference type="RefSeq" id="WP_303304338.1">
    <property type="nucleotide sequence ID" value="NZ_BAABDA010000064.1"/>
</dbReference>
<evidence type="ECO:0000256" key="2">
    <source>
        <dbReference type="ARBA" id="ARBA00022729"/>
    </source>
</evidence>
<name>A0ABT8WVG9_9FLAO</name>
<dbReference type="Gene3D" id="1.20.1420.20">
    <property type="entry name" value="M75 peptidase, HXXE motif"/>
    <property type="match status" value="1"/>
</dbReference>
<accession>A0ABT8WVG9</accession>
<sequence length="356" mass="38569">MKNIFLLGLITLISLTSCSDNDDNTEMVDPNATLYTEVLTNLSLSVITETYNTLYTNANALNNTVATLTIGDDTALQAVKDAWVATRTPWEKSEGFLYGPVDTEGIDPAIDSWPVDVTAINNILASSNTITSTLLESNNEARGFHTIEYFIWGLDGDKLASELTDREIEYLIAATENLEAQTQELYFGWLASQGNFVANFLTAGTSGSIYTSQKGALQEIVEGLVIIADEVANGKIEEPLNGNNGDAKPEAEESRFSNNSKLDFADNMRSIQNIYLGDYNGTSNKGVTDVVMTVDETLDTTIKTAISDAISAIESIPGTFTDAIVNNRTAVENAQTKVADLLTILETDLEPLISNL</sequence>
<evidence type="ECO:0000256" key="3">
    <source>
        <dbReference type="SAM" id="MobiDB-lite"/>
    </source>
</evidence>
<dbReference type="PROSITE" id="PS51257">
    <property type="entry name" value="PROKAR_LIPOPROTEIN"/>
    <property type="match status" value="1"/>
</dbReference>
<feature type="domain" description="Imelysin-like" evidence="4">
    <location>
        <begin position="47"/>
        <end position="342"/>
    </location>
</feature>
<protein>
    <submittedName>
        <fullName evidence="5">Imelysin family protein</fullName>
    </submittedName>
</protein>
<gene>
    <name evidence="5" type="ORF">Q4Q40_22620</name>
</gene>
<dbReference type="InterPro" id="IPR034982">
    <property type="entry name" value="Imelysin-like_IrpA"/>
</dbReference>
<dbReference type="Pfam" id="PF09375">
    <property type="entry name" value="Peptidase_M75"/>
    <property type="match status" value="1"/>
</dbReference>
<dbReference type="Proteomes" id="UP001176806">
    <property type="component" value="Unassembled WGS sequence"/>
</dbReference>
<dbReference type="InterPro" id="IPR038352">
    <property type="entry name" value="Imelysin_sf"/>
</dbReference>
<keyword evidence="2" id="KW-0732">Signal</keyword>
<dbReference type="InterPro" id="IPR018976">
    <property type="entry name" value="Imelysin-like"/>
</dbReference>
<keyword evidence="6" id="KW-1185">Reference proteome</keyword>
<comment type="subcellular location">
    <subcellularLocation>
        <location evidence="1">Cell envelope</location>
    </subcellularLocation>
</comment>
<reference evidence="5" key="1">
    <citation type="submission" date="2023-07" db="EMBL/GenBank/DDBJ databases">
        <title>Two novel species in the genus Flavivirga.</title>
        <authorList>
            <person name="Kwon K."/>
        </authorList>
    </citation>
    <scope>NUCLEOTIDE SEQUENCE</scope>
    <source>
        <strain evidence="5">KACC 14158</strain>
    </source>
</reference>
<comment type="caution">
    <text evidence="5">The sequence shown here is derived from an EMBL/GenBank/DDBJ whole genome shotgun (WGS) entry which is preliminary data.</text>
</comment>
<proteinExistence type="predicted"/>
<evidence type="ECO:0000313" key="5">
    <source>
        <dbReference type="EMBL" id="MDO5977004.1"/>
    </source>
</evidence>
<evidence type="ECO:0000259" key="4">
    <source>
        <dbReference type="Pfam" id="PF09375"/>
    </source>
</evidence>
<evidence type="ECO:0000256" key="1">
    <source>
        <dbReference type="ARBA" id="ARBA00004196"/>
    </source>
</evidence>
<dbReference type="EMBL" id="JAUOEL010000010">
    <property type="protein sequence ID" value="MDO5977004.1"/>
    <property type="molecule type" value="Genomic_DNA"/>
</dbReference>
<evidence type="ECO:0000313" key="6">
    <source>
        <dbReference type="Proteomes" id="UP001176806"/>
    </source>
</evidence>